<keyword evidence="2" id="KW-1133">Transmembrane helix</keyword>
<dbReference type="GO" id="GO:0031293">
    <property type="term" value="P:membrane protein intracellular domain proteolysis"/>
    <property type="evidence" value="ECO:0007669"/>
    <property type="project" value="TreeGrafter"/>
</dbReference>
<gene>
    <name evidence="3" type="ORF">FYK55_03065</name>
</gene>
<organism evidence="3 4">
    <name type="scientific">Roseiconus nitratireducens</name>
    <dbReference type="NCBI Taxonomy" id="2605748"/>
    <lineage>
        <taxon>Bacteria</taxon>
        <taxon>Pseudomonadati</taxon>
        <taxon>Planctomycetota</taxon>
        <taxon>Planctomycetia</taxon>
        <taxon>Pirellulales</taxon>
        <taxon>Pirellulaceae</taxon>
        <taxon>Roseiconus</taxon>
    </lineage>
</organism>
<evidence type="ECO:0000256" key="2">
    <source>
        <dbReference type="SAM" id="Phobius"/>
    </source>
</evidence>
<feature type="transmembrane region" description="Helical" evidence="2">
    <location>
        <begin position="276"/>
        <end position="296"/>
    </location>
</feature>
<dbReference type="InterPro" id="IPR001193">
    <property type="entry name" value="MBTPS2"/>
</dbReference>
<evidence type="ECO:0000256" key="1">
    <source>
        <dbReference type="SAM" id="MobiDB-lite"/>
    </source>
</evidence>
<reference evidence="3 4" key="1">
    <citation type="submission" date="2019-08" db="EMBL/GenBank/DDBJ databases">
        <authorList>
            <person name="Dhanesh K."/>
            <person name="Kumar G."/>
            <person name="Sasikala C."/>
            <person name="Venkata Ramana C."/>
        </authorList>
    </citation>
    <scope>NUCLEOTIDE SEQUENCE [LARGE SCALE GENOMIC DNA]</scope>
    <source>
        <strain evidence="3 4">JC645</strain>
    </source>
</reference>
<dbReference type="PANTHER" id="PTHR13325:SF3">
    <property type="entry name" value="MEMBRANE-BOUND TRANSCRIPTION FACTOR SITE-2 PROTEASE"/>
    <property type="match status" value="1"/>
</dbReference>
<dbReference type="GO" id="GO:0005737">
    <property type="term" value="C:cytoplasm"/>
    <property type="evidence" value="ECO:0007669"/>
    <property type="project" value="TreeGrafter"/>
</dbReference>
<dbReference type="PANTHER" id="PTHR13325">
    <property type="entry name" value="PROTEASE M50 MEMBRANE-BOUND TRANSCRIPTION FACTOR SITE 2 PROTEASE"/>
    <property type="match status" value="1"/>
</dbReference>
<feature type="region of interest" description="Disordered" evidence="1">
    <location>
        <begin position="113"/>
        <end position="135"/>
    </location>
</feature>
<keyword evidence="4" id="KW-1185">Reference proteome</keyword>
<dbReference type="Proteomes" id="UP000324479">
    <property type="component" value="Unassembled WGS sequence"/>
</dbReference>
<feature type="transmembrane region" description="Helical" evidence="2">
    <location>
        <begin position="302"/>
        <end position="321"/>
    </location>
</feature>
<keyword evidence="2" id="KW-0472">Membrane</keyword>
<accession>A0A5M6DI90</accession>
<protein>
    <submittedName>
        <fullName evidence="3">Biotin/lipoyl-binding protein</fullName>
    </submittedName>
</protein>
<evidence type="ECO:0000313" key="3">
    <source>
        <dbReference type="EMBL" id="KAA5545909.1"/>
    </source>
</evidence>
<feature type="transmembrane region" description="Helical" evidence="2">
    <location>
        <begin position="171"/>
        <end position="193"/>
    </location>
</feature>
<dbReference type="AlphaFoldDB" id="A0A5M6DI90"/>
<feature type="transmembrane region" description="Helical" evidence="2">
    <location>
        <begin position="407"/>
        <end position="428"/>
    </location>
</feature>
<dbReference type="GO" id="GO:0004222">
    <property type="term" value="F:metalloendopeptidase activity"/>
    <property type="evidence" value="ECO:0007669"/>
    <property type="project" value="InterPro"/>
</dbReference>
<feature type="transmembrane region" description="Helical" evidence="2">
    <location>
        <begin position="449"/>
        <end position="465"/>
    </location>
</feature>
<comment type="caution">
    <text evidence="3">The sequence shown here is derived from an EMBL/GenBank/DDBJ whole genome shotgun (WGS) entry which is preliminary data.</text>
</comment>
<dbReference type="GO" id="GO:0016020">
    <property type="term" value="C:membrane"/>
    <property type="evidence" value="ECO:0007669"/>
    <property type="project" value="InterPro"/>
</dbReference>
<dbReference type="RefSeq" id="WP_150074777.1">
    <property type="nucleotide sequence ID" value="NZ_VWOX01000002.1"/>
</dbReference>
<evidence type="ECO:0000313" key="4">
    <source>
        <dbReference type="Proteomes" id="UP000324479"/>
    </source>
</evidence>
<dbReference type="EMBL" id="VWOX01000002">
    <property type="protein sequence ID" value="KAA5545909.1"/>
    <property type="molecule type" value="Genomic_DNA"/>
</dbReference>
<keyword evidence="2" id="KW-0812">Transmembrane</keyword>
<sequence length="736" mass="80946">MNVSSEPPNDASKPPNGLGLRLAIIDGIEFSQRSAGASLSYVALDTRSGKFYRFGAREYHAASMMDGSIDLSEVHRRLNVDGVPWSGDEVVSFARQLVQSRLAEVVTSGGPMATLVSPKTGGGGNVAPTSAASDRAPSGWQRLMQWGGALLTQRFPLADGDRVASRLLPMFGWMFSLPAAIAWALLVTTGVGLVWQHTEEFEAELNRIFDQQLWIPVLLIWATMKALHECGHAVCAKRHGVRVGRMGVMLFLCAPLAYVDATDAWKLVRRRDRIQIGIAGVYLELAVAAVAAWCWWSLPLGFLRHLASQVFLIAGPATLLINANPLLRLDGYYVLSDWLEIPNLRYHGRRRLLGLLERLLFGLPMPACPLPGWRADFAVAHAACSVVFQFVWMAGLVVAIASWAEGLGIFLGIVATMLWGVIPLVRWMHRIWTIQPASGMVLSVYQRRLIAVCSLTLLMGHYAAVETSPFARRIPVVVRYENEQVARAPVDAFVTSVLVQCGQRVQKGALLMVLEHPELDIRRDQLLDRRDAALAKSIQYRRRGEIALGKAESDRAASFDRQIAELNEQLESLRVIAKRDGRITSPQTESMVGRYVSAGEELLRLSDPHQKEILALVAEDDLDSYRKTAQVGAVASIRLRGGVSLRAPLAELQPAANRNIPHAALAATAGGPLAVQTVGDQRRARSVKPHLQSAIPLDSYTSLKVRAGQIGRLTIPDNRTLLSRVIDRMRESTLRK</sequence>
<name>A0A5M6DI90_9BACT</name>
<proteinExistence type="predicted"/>
<feature type="transmembrane region" description="Helical" evidence="2">
    <location>
        <begin position="379"/>
        <end position="401"/>
    </location>
</feature>